<dbReference type="SUPFAM" id="SSF51735">
    <property type="entry name" value="NAD(P)-binding Rossmann-fold domains"/>
    <property type="match status" value="1"/>
</dbReference>
<sequence>MSMKVAVVTGGASGLGLAIARALGQDAWSVALLDMNREALDVAVRALASEDIDVLAFPADVADPISVNEAIAGVIRNWGRIDSVFANAGISAGPGPGAGGLGFAEFEDANWDRVLAVNLSGVARTIRACVPHLEQAGGGSIVITSSSAAIRPTLWVGHAYTAAKAALIPLAKMLAVELAASGIRVNVIAPGAFVTDIGGGRLRDPQTAANMARTIPMQRLGAPSEVGELACFLASQDSRYISGAVISIDGALVAGEFDPPS</sequence>
<dbReference type="GO" id="GO:0016491">
    <property type="term" value="F:oxidoreductase activity"/>
    <property type="evidence" value="ECO:0007669"/>
    <property type="project" value="UniProtKB-KW"/>
</dbReference>
<evidence type="ECO:0000256" key="3">
    <source>
        <dbReference type="ARBA" id="ARBA00023002"/>
    </source>
</evidence>
<organism evidence="4">
    <name type="scientific">freshwater metagenome</name>
    <dbReference type="NCBI Taxonomy" id="449393"/>
    <lineage>
        <taxon>unclassified sequences</taxon>
        <taxon>metagenomes</taxon>
        <taxon>ecological metagenomes</taxon>
    </lineage>
</organism>
<dbReference type="FunFam" id="3.40.50.720:FF:000084">
    <property type="entry name" value="Short-chain dehydrogenase reductase"/>
    <property type="match status" value="1"/>
</dbReference>
<dbReference type="PROSITE" id="PS00061">
    <property type="entry name" value="ADH_SHORT"/>
    <property type="match status" value="1"/>
</dbReference>
<dbReference type="InterPro" id="IPR020904">
    <property type="entry name" value="Sc_DH/Rdtase_CS"/>
</dbReference>
<dbReference type="EMBL" id="CAEZYZ010000001">
    <property type="protein sequence ID" value="CAB4735676.1"/>
    <property type="molecule type" value="Genomic_DNA"/>
</dbReference>
<comment type="similarity">
    <text evidence="1">Belongs to the short-chain dehydrogenases/reductases (SDR) family.</text>
</comment>
<gene>
    <name evidence="4" type="ORF">UFOPK2810_00006</name>
</gene>
<dbReference type="Gene3D" id="3.40.50.720">
    <property type="entry name" value="NAD(P)-binding Rossmann-like Domain"/>
    <property type="match status" value="1"/>
</dbReference>
<dbReference type="InterPro" id="IPR036291">
    <property type="entry name" value="NAD(P)-bd_dom_sf"/>
</dbReference>
<keyword evidence="2" id="KW-0521">NADP</keyword>
<dbReference type="InterPro" id="IPR002347">
    <property type="entry name" value="SDR_fam"/>
</dbReference>
<protein>
    <submittedName>
        <fullName evidence="4">Unannotated protein</fullName>
    </submittedName>
</protein>
<reference evidence="4" key="1">
    <citation type="submission" date="2020-05" db="EMBL/GenBank/DDBJ databases">
        <authorList>
            <person name="Chiriac C."/>
            <person name="Salcher M."/>
            <person name="Ghai R."/>
            <person name="Kavagutti S V."/>
        </authorList>
    </citation>
    <scope>NUCLEOTIDE SEQUENCE</scope>
</reference>
<dbReference type="PRINTS" id="PR00080">
    <property type="entry name" value="SDRFAMILY"/>
</dbReference>
<evidence type="ECO:0000256" key="1">
    <source>
        <dbReference type="ARBA" id="ARBA00006484"/>
    </source>
</evidence>
<proteinExistence type="inferred from homology"/>
<evidence type="ECO:0000313" key="4">
    <source>
        <dbReference type="EMBL" id="CAB4735676.1"/>
    </source>
</evidence>
<name>A0A6J6SL35_9ZZZZ</name>
<dbReference type="AlphaFoldDB" id="A0A6J6SL35"/>
<accession>A0A6J6SL35</accession>
<dbReference type="PANTHER" id="PTHR43618:SF8">
    <property type="entry name" value="7ALPHA-HYDROXYSTEROID DEHYDROGENASE"/>
    <property type="match status" value="1"/>
</dbReference>
<dbReference type="PANTHER" id="PTHR43618">
    <property type="entry name" value="7-ALPHA-HYDROXYSTEROID DEHYDROGENASE"/>
    <property type="match status" value="1"/>
</dbReference>
<keyword evidence="3" id="KW-0560">Oxidoreductase</keyword>
<evidence type="ECO:0000256" key="2">
    <source>
        <dbReference type="ARBA" id="ARBA00022857"/>
    </source>
</evidence>
<dbReference type="CDD" id="cd05233">
    <property type="entry name" value="SDR_c"/>
    <property type="match status" value="1"/>
</dbReference>
<dbReference type="PRINTS" id="PR00081">
    <property type="entry name" value="GDHRDH"/>
</dbReference>
<dbReference type="InterPro" id="IPR052178">
    <property type="entry name" value="Sec_Metab_Biosynth_SDR"/>
</dbReference>
<dbReference type="Pfam" id="PF13561">
    <property type="entry name" value="adh_short_C2"/>
    <property type="match status" value="1"/>
</dbReference>